<feature type="compositionally biased region" description="Basic residues" evidence="1">
    <location>
        <begin position="276"/>
        <end position="291"/>
    </location>
</feature>
<feature type="domain" description="Tyrosine specific protein phosphatases" evidence="2">
    <location>
        <begin position="571"/>
        <end position="611"/>
    </location>
</feature>
<dbReference type="EMBL" id="VLTN01000010">
    <property type="protein sequence ID" value="KAA0154699.1"/>
    <property type="molecule type" value="Genomic_DNA"/>
</dbReference>
<comment type="caution">
    <text evidence="3">The sequence shown here is derived from an EMBL/GenBank/DDBJ whole genome shotgun (WGS) entry which is preliminary data.</text>
</comment>
<gene>
    <name evidence="3" type="ORF">FNF29_02228</name>
</gene>
<evidence type="ECO:0000259" key="2">
    <source>
        <dbReference type="PROSITE" id="PS50056"/>
    </source>
</evidence>
<feature type="compositionally biased region" description="Polar residues" evidence="1">
    <location>
        <begin position="1"/>
        <end position="14"/>
    </location>
</feature>
<feature type="region of interest" description="Disordered" evidence="1">
    <location>
        <begin position="1210"/>
        <end position="1245"/>
    </location>
</feature>
<dbReference type="PANTHER" id="PTHR46381">
    <property type="entry name" value="MKPA PROTEIN"/>
    <property type="match status" value="1"/>
</dbReference>
<feature type="region of interest" description="Disordered" evidence="1">
    <location>
        <begin position="815"/>
        <end position="857"/>
    </location>
</feature>
<feature type="compositionally biased region" description="Low complexity" evidence="1">
    <location>
        <begin position="815"/>
        <end position="843"/>
    </location>
</feature>
<dbReference type="InterPro" id="IPR000340">
    <property type="entry name" value="Dual-sp_phosphatase_cat-dom"/>
</dbReference>
<dbReference type="SUPFAM" id="SSF52799">
    <property type="entry name" value="(Phosphotyrosine protein) phosphatases II"/>
    <property type="match status" value="1"/>
</dbReference>
<accession>A0A5A8CPQ2</accession>
<evidence type="ECO:0000313" key="3">
    <source>
        <dbReference type="EMBL" id="KAA0154699.1"/>
    </source>
</evidence>
<dbReference type="SUPFAM" id="SSF55753">
    <property type="entry name" value="Actin depolymerizing proteins"/>
    <property type="match status" value="1"/>
</dbReference>
<feature type="region of interest" description="Disordered" evidence="1">
    <location>
        <begin position="343"/>
        <end position="378"/>
    </location>
</feature>
<dbReference type="Gene3D" id="3.90.190.10">
    <property type="entry name" value="Protein tyrosine phosphatase superfamily"/>
    <property type="match status" value="1"/>
</dbReference>
<feature type="compositionally biased region" description="Low complexity" evidence="1">
    <location>
        <begin position="151"/>
        <end position="172"/>
    </location>
</feature>
<dbReference type="InterPro" id="IPR000387">
    <property type="entry name" value="Tyr_Pase_dom"/>
</dbReference>
<feature type="region of interest" description="Disordered" evidence="1">
    <location>
        <begin position="871"/>
        <end position="907"/>
    </location>
</feature>
<feature type="region of interest" description="Disordered" evidence="1">
    <location>
        <begin position="270"/>
        <end position="331"/>
    </location>
</feature>
<dbReference type="Gene3D" id="3.40.20.10">
    <property type="entry name" value="Severin"/>
    <property type="match status" value="1"/>
</dbReference>
<feature type="compositionally biased region" description="Low complexity" evidence="1">
    <location>
        <begin position="1092"/>
        <end position="1115"/>
    </location>
</feature>
<name>A0A5A8CPQ2_CAFRO</name>
<reference evidence="3 4" key="1">
    <citation type="submission" date="2019-07" db="EMBL/GenBank/DDBJ databases">
        <title>Genomes of Cafeteria roenbergensis.</title>
        <authorList>
            <person name="Fischer M.G."/>
            <person name="Hackl T."/>
            <person name="Roman M."/>
        </authorList>
    </citation>
    <scope>NUCLEOTIDE SEQUENCE [LARGE SCALE GENOMIC DNA]</scope>
    <source>
        <strain evidence="3 4">BVI</strain>
    </source>
</reference>
<feature type="region of interest" description="Disordered" evidence="1">
    <location>
        <begin position="1092"/>
        <end position="1192"/>
    </location>
</feature>
<dbReference type="InterPro" id="IPR029006">
    <property type="entry name" value="ADF-H/Gelsolin-like_dom_sf"/>
</dbReference>
<proteinExistence type="predicted"/>
<dbReference type="CDD" id="cd14498">
    <property type="entry name" value="DSP"/>
    <property type="match status" value="1"/>
</dbReference>
<feature type="region of interest" description="Disordered" evidence="1">
    <location>
        <begin position="64"/>
        <end position="108"/>
    </location>
</feature>
<dbReference type="InterPro" id="IPR029021">
    <property type="entry name" value="Prot-tyrosine_phosphatase-like"/>
</dbReference>
<evidence type="ECO:0000313" key="4">
    <source>
        <dbReference type="Proteomes" id="UP000323011"/>
    </source>
</evidence>
<feature type="region of interest" description="Disordered" evidence="1">
    <location>
        <begin position="130"/>
        <end position="172"/>
    </location>
</feature>
<feature type="compositionally biased region" description="Polar residues" evidence="1">
    <location>
        <begin position="395"/>
        <end position="406"/>
    </location>
</feature>
<feature type="compositionally biased region" description="Low complexity" evidence="1">
    <location>
        <begin position="89"/>
        <end position="104"/>
    </location>
</feature>
<dbReference type="Pfam" id="PF00782">
    <property type="entry name" value="DSPc"/>
    <property type="match status" value="1"/>
</dbReference>
<evidence type="ECO:0000256" key="1">
    <source>
        <dbReference type="SAM" id="MobiDB-lite"/>
    </source>
</evidence>
<dbReference type="PANTHER" id="PTHR46381:SF2">
    <property type="entry name" value="MAP KINASE PHOSPHATASE"/>
    <property type="match status" value="1"/>
</dbReference>
<feature type="compositionally biased region" description="Low complexity" evidence="1">
    <location>
        <begin position="308"/>
        <end position="327"/>
    </location>
</feature>
<feature type="compositionally biased region" description="Acidic residues" evidence="1">
    <location>
        <begin position="659"/>
        <end position="670"/>
    </location>
</feature>
<dbReference type="PROSITE" id="PS50056">
    <property type="entry name" value="TYR_PHOSPHATASE_2"/>
    <property type="match status" value="1"/>
</dbReference>
<dbReference type="InterPro" id="IPR020422">
    <property type="entry name" value="TYR_PHOSPHATASE_DUAL_dom"/>
</dbReference>
<dbReference type="SMART" id="SM00195">
    <property type="entry name" value="DSPc"/>
    <property type="match status" value="1"/>
</dbReference>
<feature type="region of interest" description="Disordered" evidence="1">
    <location>
        <begin position="1"/>
        <end position="20"/>
    </location>
</feature>
<protein>
    <recommendedName>
        <fullName evidence="2">Tyrosine specific protein phosphatases domain-containing protein</fullName>
    </recommendedName>
</protein>
<organism evidence="3 4">
    <name type="scientific">Cafeteria roenbergensis</name>
    <name type="common">Marine flagellate</name>
    <dbReference type="NCBI Taxonomy" id="33653"/>
    <lineage>
        <taxon>Eukaryota</taxon>
        <taxon>Sar</taxon>
        <taxon>Stramenopiles</taxon>
        <taxon>Bigyra</taxon>
        <taxon>Opalozoa</taxon>
        <taxon>Bicosoecida</taxon>
        <taxon>Cafeteriaceae</taxon>
        <taxon>Cafeteria</taxon>
    </lineage>
</organism>
<feature type="region of interest" description="Disordered" evidence="1">
    <location>
        <begin position="638"/>
        <end position="675"/>
    </location>
</feature>
<feature type="compositionally biased region" description="Low complexity" evidence="1">
    <location>
        <begin position="1123"/>
        <end position="1143"/>
    </location>
</feature>
<feature type="compositionally biased region" description="Gly residues" evidence="1">
    <location>
        <begin position="445"/>
        <end position="456"/>
    </location>
</feature>
<feature type="region of interest" description="Disordered" evidence="1">
    <location>
        <begin position="395"/>
        <end position="477"/>
    </location>
</feature>
<dbReference type="Proteomes" id="UP000323011">
    <property type="component" value="Unassembled WGS sequence"/>
</dbReference>
<sequence>MLRTELSASGTVSPRDTVAPDVSRMAVHGIRGSKGAGAPILLTTRPGQGGAAGEAGQFAPSLMASPGAAAQPVADPWKSEPQLQHDAVGSTSGSAGRRSAGGTSFTRSGFARGLSSSLGIDGSGPALSMPMPITVPSLDGGASRSGDRPFASDGASGLAGAGTTRSGAGRGAGLSVSAASAAADCDEEAARRRRWAAHIDSDGVPWTEETRHAAKLAYNSARCSTVLPGLCISSGAVARDWAKLSAAGVVFVVNAARAVCACEFVHDPSDPDPHQHQHPHGQAKSASRGRRVSPGGTVALAGDGAGGSASATAAAGAGPGPDATAPPSLGQTFGLRAELHGAKHSGTTGASTMRHDGGAGSTWGGSVDSDMRRRRASDSAMVEAAAAAAAALAAGTQSGSTEQSPAGVQPSAGLDAPFAPGPQGDAGPASEASYDELTPPAVVVVGGGGGGGGGGSSANSSSGESTLPPWAPKASPPGFMPLPPRASIGYLTLNAADANSQDLSPLMPYFALLVEHIRACGPRPPAAAKVVAEAAAAAAAAATGPNPSPAAAAAHANVLRLRPVDRPSLAPALLTHCHQGVSRSGTLTLAHVMWALRLPFEEALPWARTRRGIISPNPGFTCQLLELEDALLSMAAEDDGAPGQSLPAPGTGGGHAVAEEDDEEDEEDDAAEHSDDVGPLRAALADAHSDPPTGAWLPPNPAAHPVPHSGWPRYRRSFPGLLPRQGFVFDVRPWSAAASPLLAGNPACWPPLLHDAPPVTANGVTGRVWPTPWAVTLHRSTVDRTPITPASALRVWAGDMIDSAVALAARKSSAGSTGSAASASDVDAATPAASADAAAPGTAYRHPKSGANSPPLPQDAVLVLLPRRLRPASIPPSPRDDDAEAAVGRPVVSARSRRRLGAAGSAPRKHSVVAVERTWPVDSALLVMRADLSLARRAALEHAVRVELAVWDAMASALPSRSVVLGTSDDVTATGPSPRSALQEVAAVVAASSRSRRASSSSTSGTRSLQLLPSLQVGVLGALPSGTLVADAVAAAALQTLGVVLPVRRLQAVPPSESLRKLAVESPAHASGQATAAATAAAAAARGAGKAAAAAPSPDSSSSAASSSAPNRSARQTSPITLPPVRGASSPAAAAGGLAASRRPTPPDRPAGVVTLGRPSTKGRTHRPVSSSSESPLAPRMGAAPTVPATSAGMPGNAFSFDALPRHGDLALAAPRGPPSESAAGETSPVPLIVGDDAPGSDGDSRVASARLVEVSVGQPGEPACELVVDFEEDDLHDDGVAALVQAADATGGTVWVWYGSEAGETPAAMLETDAVADAALAACGLRLRVSAVDVVRVAQGDEPEEFWTAFDSGF</sequence>
<keyword evidence="4" id="KW-1185">Reference proteome</keyword>